<keyword evidence="1" id="KW-0732">Signal</keyword>
<gene>
    <name evidence="2" type="ORF">E1288_20025</name>
</gene>
<feature type="signal peptide" evidence="1">
    <location>
        <begin position="1"/>
        <end position="20"/>
    </location>
</feature>
<evidence type="ECO:0000256" key="1">
    <source>
        <dbReference type="SAM" id="SignalP"/>
    </source>
</evidence>
<comment type="caution">
    <text evidence="2">The sequence shown here is derived from an EMBL/GenBank/DDBJ whole genome shotgun (WGS) entry which is preliminary data.</text>
</comment>
<dbReference type="InterPro" id="IPR024520">
    <property type="entry name" value="DUF3558"/>
</dbReference>
<sequence length="173" mass="16945">MTKSVIAGALALLAMGVAGCGSSVTGGTGDGSGETGESASPTSNAAAAIDPCQTLKSADTAKLGVKGPGTPKRYAGAPGCDFKLAVGGISVVVNSDKSVDELNLTEGKVDAVSVAGVDGKRVRELVGPGDCGVFFPLSPKESIAINATARDTESACLAAQEAAPLVLANLPKN</sequence>
<evidence type="ECO:0000313" key="3">
    <source>
        <dbReference type="Proteomes" id="UP000294947"/>
    </source>
</evidence>
<keyword evidence="3" id="KW-1185">Reference proteome</keyword>
<dbReference type="EMBL" id="SMKW01000026">
    <property type="protein sequence ID" value="TDD49187.1"/>
    <property type="molecule type" value="Genomic_DNA"/>
</dbReference>
<organism evidence="2 3">
    <name type="scientific">Saccharopolyspora elongata</name>
    <dbReference type="NCBI Taxonomy" id="2530387"/>
    <lineage>
        <taxon>Bacteria</taxon>
        <taxon>Bacillati</taxon>
        <taxon>Actinomycetota</taxon>
        <taxon>Actinomycetes</taxon>
        <taxon>Pseudonocardiales</taxon>
        <taxon>Pseudonocardiaceae</taxon>
        <taxon>Saccharopolyspora</taxon>
    </lineage>
</organism>
<dbReference type="PROSITE" id="PS51257">
    <property type="entry name" value="PROKAR_LIPOPROTEIN"/>
    <property type="match status" value="1"/>
</dbReference>
<dbReference type="Pfam" id="PF12079">
    <property type="entry name" value="DUF3558"/>
    <property type="match status" value="1"/>
</dbReference>
<feature type="chain" id="PRO_5039607274" evidence="1">
    <location>
        <begin position="21"/>
        <end position="173"/>
    </location>
</feature>
<dbReference type="Proteomes" id="UP000294947">
    <property type="component" value="Unassembled WGS sequence"/>
</dbReference>
<evidence type="ECO:0000313" key="2">
    <source>
        <dbReference type="EMBL" id="TDD49187.1"/>
    </source>
</evidence>
<accession>A0A4V2YM47</accession>
<proteinExistence type="predicted"/>
<dbReference type="AlphaFoldDB" id="A0A4V2YM47"/>
<protein>
    <submittedName>
        <fullName evidence="2">DUF3558 domain-containing protein</fullName>
    </submittedName>
</protein>
<dbReference type="RefSeq" id="WP_132487296.1">
    <property type="nucleotide sequence ID" value="NZ_SMKW01000026.1"/>
</dbReference>
<reference evidence="2 3" key="1">
    <citation type="submission" date="2019-03" db="EMBL/GenBank/DDBJ databases">
        <title>Draft genome sequences of novel Actinobacteria.</title>
        <authorList>
            <person name="Sahin N."/>
            <person name="Ay H."/>
            <person name="Saygin H."/>
        </authorList>
    </citation>
    <scope>NUCLEOTIDE SEQUENCE [LARGE SCALE GENOMIC DNA]</scope>
    <source>
        <strain evidence="2 3">7K502</strain>
    </source>
</reference>
<name>A0A4V2YM47_9PSEU</name>